<evidence type="ECO:0000313" key="2">
    <source>
        <dbReference type="Proteomes" id="UP000050794"/>
    </source>
</evidence>
<dbReference type="WBParaSite" id="TCNE_0000158201-mRNA-1">
    <property type="protein sequence ID" value="TCNE_0000158201-mRNA-1"/>
    <property type="gene ID" value="TCNE_0000158201"/>
</dbReference>
<gene>
    <name evidence="1" type="ORF">TCNE_LOCUS1583</name>
</gene>
<dbReference type="PANTHER" id="PTHR47027">
    <property type="entry name" value="REVERSE TRANSCRIPTASE DOMAIN-CONTAINING PROTEIN"/>
    <property type="match status" value="1"/>
</dbReference>
<evidence type="ECO:0000313" key="3">
    <source>
        <dbReference type="WBParaSite" id="TCNE_0000158201-mRNA-1"/>
    </source>
</evidence>
<evidence type="ECO:0000313" key="1">
    <source>
        <dbReference type="EMBL" id="VDM26453.1"/>
    </source>
</evidence>
<protein>
    <submittedName>
        <fullName evidence="3">Reverse transcriptase domain-containing protein</fullName>
    </submittedName>
</protein>
<organism evidence="2 3">
    <name type="scientific">Toxocara canis</name>
    <name type="common">Canine roundworm</name>
    <dbReference type="NCBI Taxonomy" id="6265"/>
    <lineage>
        <taxon>Eukaryota</taxon>
        <taxon>Metazoa</taxon>
        <taxon>Ecdysozoa</taxon>
        <taxon>Nematoda</taxon>
        <taxon>Chromadorea</taxon>
        <taxon>Rhabditida</taxon>
        <taxon>Spirurina</taxon>
        <taxon>Ascaridomorpha</taxon>
        <taxon>Ascaridoidea</taxon>
        <taxon>Toxocaridae</taxon>
        <taxon>Toxocara</taxon>
    </lineage>
</organism>
<accession>A0A183TZB3</accession>
<proteinExistence type="predicted"/>
<dbReference type="Proteomes" id="UP000050794">
    <property type="component" value="Unassembled WGS sequence"/>
</dbReference>
<name>A0A183TZB3_TOXCA</name>
<keyword evidence="2" id="KW-1185">Reference proteome</keyword>
<dbReference type="EMBL" id="UYWY01001253">
    <property type="protein sequence ID" value="VDM26453.1"/>
    <property type="molecule type" value="Genomic_DNA"/>
</dbReference>
<dbReference type="AlphaFoldDB" id="A0A183TZB3"/>
<sequence>MLLCAEDVVLIAGNLQALQDCLNELDSNAKTIGLKIDSSKTQWMKNVLLWIAFAKLSDILIGRKTPPPVKAALFNSTILLVLLYGCETWNTTLAEERKLAVTQRALERRTVGIRRLQHIPNEDLRSRYGVKDFFEMMYAKKHTWDDHMAEMNNNKWTERTVEWCPRNVRRKPGRPPLRWRGSLVRVHGSTWMRQAHDRGGCCRLHGWKMNRRGRSSLKYPEAVVAHQNPAQFEYYFQMLRIPKKSDTATLSEPKFKAGPPLSVVCIMFCK</sequence>
<reference evidence="3" key="1">
    <citation type="submission" date="2016-06" db="UniProtKB">
        <authorList>
            <consortium name="WormBaseParasite"/>
        </authorList>
    </citation>
    <scope>IDENTIFICATION</scope>
</reference>
<dbReference type="PANTHER" id="PTHR47027:SF20">
    <property type="entry name" value="REVERSE TRANSCRIPTASE-LIKE PROTEIN WITH RNA-DIRECTED DNA POLYMERASE DOMAIN"/>
    <property type="match status" value="1"/>
</dbReference>
<reference evidence="1 2" key="2">
    <citation type="submission" date="2018-11" db="EMBL/GenBank/DDBJ databases">
        <authorList>
            <consortium name="Pathogen Informatics"/>
        </authorList>
    </citation>
    <scope>NUCLEOTIDE SEQUENCE [LARGE SCALE GENOMIC DNA]</scope>
</reference>